<gene>
    <name evidence="1" type="ORF">GCM10007269_19560</name>
</gene>
<keyword evidence="2" id="KW-1185">Reference proteome</keyword>
<comment type="caution">
    <text evidence="1">The sequence shown here is derived from an EMBL/GenBank/DDBJ whole genome shotgun (WGS) entry which is preliminary data.</text>
</comment>
<dbReference type="EMBL" id="BMCM01000003">
    <property type="protein sequence ID" value="GGD76686.1"/>
    <property type="molecule type" value="Genomic_DNA"/>
</dbReference>
<accession>A0ABQ1RRK4</accession>
<evidence type="ECO:0000313" key="1">
    <source>
        <dbReference type="EMBL" id="GGD76686.1"/>
    </source>
</evidence>
<dbReference type="Proteomes" id="UP000629365">
    <property type="component" value="Unassembled WGS sequence"/>
</dbReference>
<name>A0ABQ1RRK4_9MICO</name>
<organism evidence="1 2">
    <name type="scientific">Microbacterium murale</name>
    <dbReference type="NCBI Taxonomy" id="1081040"/>
    <lineage>
        <taxon>Bacteria</taxon>
        <taxon>Bacillati</taxon>
        <taxon>Actinomycetota</taxon>
        <taxon>Actinomycetes</taxon>
        <taxon>Micrococcales</taxon>
        <taxon>Microbacteriaceae</taxon>
        <taxon>Microbacterium</taxon>
    </lineage>
</organism>
<evidence type="ECO:0000313" key="2">
    <source>
        <dbReference type="Proteomes" id="UP000629365"/>
    </source>
</evidence>
<proteinExistence type="predicted"/>
<protein>
    <submittedName>
        <fullName evidence="1">Uncharacterized protein</fullName>
    </submittedName>
</protein>
<sequence length="159" mass="17544">MSSSASKSGEPLTLGEIRESRGGFAATFDDADRAKFGVEADTRDCGVRAIAIVTGRDYPDVRDSITADLKRRRIRKDDESVDSALRADTVLNALGSGWEYCEESHTFHAEILRKARTRTLIVFIDDHFSAVVDGTIRDTRDHSGSEVSVQGYFRRANAS</sequence>
<reference evidence="2" key="1">
    <citation type="journal article" date="2019" name="Int. J. Syst. Evol. Microbiol.">
        <title>The Global Catalogue of Microorganisms (GCM) 10K type strain sequencing project: providing services to taxonomists for standard genome sequencing and annotation.</title>
        <authorList>
            <consortium name="The Broad Institute Genomics Platform"/>
            <consortium name="The Broad Institute Genome Sequencing Center for Infectious Disease"/>
            <person name="Wu L."/>
            <person name="Ma J."/>
        </authorList>
    </citation>
    <scope>NUCLEOTIDE SEQUENCE [LARGE SCALE GENOMIC DNA]</scope>
    <source>
        <strain evidence="2">CCM 7640</strain>
    </source>
</reference>